<dbReference type="InterPro" id="IPR000073">
    <property type="entry name" value="AB_hydrolase_1"/>
</dbReference>
<dbReference type="PROSITE" id="PS51318">
    <property type="entry name" value="TAT"/>
    <property type="match status" value="1"/>
</dbReference>
<evidence type="ECO:0000259" key="1">
    <source>
        <dbReference type="Pfam" id="PF12697"/>
    </source>
</evidence>
<dbReference type="Gene3D" id="3.40.50.1820">
    <property type="entry name" value="alpha/beta hydrolase"/>
    <property type="match status" value="1"/>
</dbReference>
<reference evidence="2 3" key="1">
    <citation type="submission" date="2016-11" db="EMBL/GenBank/DDBJ databases">
        <authorList>
            <person name="Jaros S."/>
            <person name="Januszkiewicz K."/>
            <person name="Wedrychowicz H."/>
        </authorList>
    </citation>
    <scope>NUCLEOTIDE SEQUENCE [LARGE SCALE GENOMIC DNA]</scope>
    <source>
        <strain evidence="2 3">GAS138</strain>
    </source>
</reference>
<dbReference type="Proteomes" id="UP000189796">
    <property type="component" value="Chromosome I"/>
</dbReference>
<feature type="domain" description="AB hydrolase-1" evidence="1">
    <location>
        <begin position="33"/>
        <end position="257"/>
    </location>
</feature>
<proteinExistence type="predicted"/>
<accession>A0A1M5YJI0</accession>
<dbReference type="OrthoDB" id="9814966at2"/>
<dbReference type="RefSeq" id="WP_079606436.1">
    <property type="nucleotide sequence ID" value="NZ_LT670817.1"/>
</dbReference>
<dbReference type="InterPro" id="IPR045889">
    <property type="entry name" value="MES/HNL"/>
</dbReference>
<dbReference type="PANTHER" id="PTHR10992">
    <property type="entry name" value="METHYLESTERASE FAMILY MEMBER"/>
    <property type="match status" value="1"/>
</dbReference>
<dbReference type="InterPro" id="IPR019546">
    <property type="entry name" value="TAT_signal_bac_arc"/>
</dbReference>
<dbReference type="NCBIfam" id="TIGR01409">
    <property type="entry name" value="TAT_signal_seq"/>
    <property type="match status" value="1"/>
</dbReference>
<dbReference type="InterPro" id="IPR006311">
    <property type="entry name" value="TAT_signal"/>
</dbReference>
<organism evidence="2 3">
    <name type="scientific">Bradyrhizobium erythrophlei</name>
    <dbReference type="NCBI Taxonomy" id="1437360"/>
    <lineage>
        <taxon>Bacteria</taxon>
        <taxon>Pseudomonadati</taxon>
        <taxon>Pseudomonadota</taxon>
        <taxon>Alphaproteobacteria</taxon>
        <taxon>Hyphomicrobiales</taxon>
        <taxon>Nitrobacteraceae</taxon>
        <taxon>Bradyrhizobium</taxon>
    </lineage>
</organism>
<dbReference type="InterPro" id="IPR029058">
    <property type="entry name" value="AB_hydrolase_fold"/>
</dbReference>
<evidence type="ECO:0000313" key="2">
    <source>
        <dbReference type="EMBL" id="SHI12181.1"/>
    </source>
</evidence>
<gene>
    <name evidence="2" type="ORF">SAMN05443248_8408</name>
</gene>
<protein>
    <submittedName>
        <fullName evidence="2">Tat (Twin-arginine translocation) pathway signal sequence</fullName>
    </submittedName>
</protein>
<dbReference type="GO" id="GO:0080030">
    <property type="term" value="F:methyl indole-3-acetate esterase activity"/>
    <property type="evidence" value="ECO:0007669"/>
    <property type="project" value="TreeGrafter"/>
</dbReference>
<dbReference type="SUPFAM" id="SSF53474">
    <property type="entry name" value="alpha/beta-Hydrolases"/>
    <property type="match status" value="1"/>
</dbReference>
<dbReference type="Pfam" id="PF12697">
    <property type="entry name" value="Abhydrolase_6"/>
    <property type="match status" value="1"/>
</dbReference>
<name>A0A1M5YJI0_9BRAD</name>
<dbReference type="PANTHER" id="PTHR10992:SF1086">
    <property type="entry name" value="AB HYDROLASE-1 DOMAIN-CONTAINING PROTEIN"/>
    <property type="match status" value="1"/>
</dbReference>
<evidence type="ECO:0000313" key="3">
    <source>
        <dbReference type="Proteomes" id="UP000189796"/>
    </source>
</evidence>
<dbReference type="AlphaFoldDB" id="A0A1M5YJI0"/>
<sequence length="266" mass="28486">MERRDVLKTMAIAGLTAGAGGAPATAQTNAQTFVLVHGAWHGGWCWSRVADRLRSGGHQVFTPTQTGLGERKHLLSKDITLDTFTRDIANVIEAEELSNIILVGHSFGGLAISGVADAMPDKIRHLVYLDSLMVEGGKRPFDSLPPDVVAARLKAADETSGGLSLPAPPPSAFGVSDAGDTDWVKRRLTPHPLGTYTSTLNIKGPVGNNLPRTYIHCTNPSYAALQASRDWVKAQQGWRWADISTGHDAMVMAPDELTRMLIGVSS</sequence>
<dbReference type="EMBL" id="LT670817">
    <property type="protein sequence ID" value="SHI12181.1"/>
    <property type="molecule type" value="Genomic_DNA"/>
</dbReference>
<dbReference type="GO" id="GO:0080032">
    <property type="term" value="F:methyl jasmonate esterase activity"/>
    <property type="evidence" value="ECO:0007669"/>
    <property type="project" value="TreeGrafter"/>
</dbReference>